<organism evidence="1 2">
    <name type="scientific">Belliella aquatica</name>
    <dbReference type="NCBI Taxonomy" id="1323734"/>
    <lineage>
        <taxon>Bacteria</taxon>
        <taxon>Pseudomonadati</taxon>
        <taxon>Bacteroidota</taxon>
        <taxon>Cytophagia</taxon>
        <taxon>Cytophagales</taxon>
        <taxon>Cyclobacteriaceae</taxon>
        <taxon>Belliella</taxon>
    </lineage>
</organism>
<dbReference type="Proteomes" id="UP000635885">
    <property type="component" value="Unassembled WGS sequence"/>
</dbReference>
<gene>
    <name evidence="1" type="ORF">GCM10010993_35470</name>
</gene>
<accession>A0ABQ1N4W9</accession>
<evidence type="ECO:0000313" key="1">
    <source>
        <dbReference type="EMBL" id="GGC53962.1"/>
    </source>
</evidence>
<protein>
    <submittedName>
        <fullName evidence="1">Uncharacterized protein</fullName>
    </submittedName>
</protein>
<dbReference type="RefSeq" id="WP_188444453.1">
    <property type="nucleotide sequence ID" value="NZ_BMFD01000023.1"/>
</dbReference>
<proteinExistence type="predicted"/>
<dbReference type="EMBL" id="BMFD01000023">
    <property type="protein sequence ID" value="GGC53962.1"/>
    <property type="molecule type" value="Genomic_DNA"/>
</dbReference>
<name>A0ABQ1N4W9_9BACT</name>
<sequence>MRQVQLISDLHIEGDDLKIDVTSNKEIISVTIEGPSIPKIHFPLKKSLSLMKSIPFNTAQEISVVYNKKEIYQSGKSLFYKYDFLFFLKTFLKNLF</sequence>
<evidence type="ECO:0000313" key="2">
    <source>
        <dbReference type="Proteomes" id="UP000635885"/>
    </source>
</evidence>
<comment type="caution">
    <text evidence="1">The sequence shown here is derived from an EMBL/GenBank/DDBJ whole genome shotgun (WGS) entry which is preliminary data.</text>
</comment>
<reference evidence="2" key="1">
    <citation type="journal article" date="2019" name="Int. J. Syst. Evol. Microbiol.">
        <title>The Global Catalogue of Microorganisms (GCM) 10K type strain sequencing project: providing services to taxonomists for standard genome sequencing and annotation.</title>
        <authorList>
            <consortium name="The Broad Institute Genomics Platform"/>
            <consortium name="The Broad Institute Genome Sequencing Center for Infectious Disease"/>
            <person name="Wu L."/>
            <person name="Ma J."/>
        </authorList>
    </citation>
    <scope>NUCLEOTIDE SEQUENCE [LARGE SCALE GENOMIC DNA]</scope>
    <source>
        <strain evidence="2">CGMCC 1.12479</strain>
    </source>
</reference>
<keyword evidence="2" id="KW-1185">Reference proteome</keyword>